<protein>
    <submittedName>
        <fullName evidence="7">RNA-dependent RNA polymerase</fullName>
    </submittedName>
</protein>
<dbReference type="PROSITE" id="PS50507">
    <property type="entry name" value="RDRP_SSRNA_POS"/>
    <property type="match status" value="1"/>
</dbReference>
<keyword evidence="2" id="KW-0808">Transferase</keyword>
<sequence>MPYFKRLPSDEGFPFNLVPARRDQLAYRTARNHFGERVDSILTVLHRSELTYEALMSDFFEYDRQHANSIRGDPVYQMALQSVRDQFKRVTPIIPLTTGAVTKGPDFPGAKSPGLPWKLKGYRTKRDVADDPEAMSAVRKAWYRIGAGAHVSLPDVSLYARAQIAKVGETKIRATWGYPFDVYVEEGRFFYPLMEWLKDGDHDIPIAYGFEMATGGMRAIHNMLCRSHNRAQYMMTDWSRFDKTIPPWLIKDAFSVLEDLFDFGHVRDSEGLIWHVRAYRSKRRWDRMVNYFVNTPVRTCKGERFLVSGGVPSGSCFTNIIDTIINMLVTRYCMYQTTGGYPIDEMYLGDDGVLVVPNIVNIDDIAALALDKFGMVLNTKKTYLTGLLDNCHFLGYFNHAGVPFKNQDFLIASFIEPEHTRRTAVEAAAAALGQLWSTFDPYYAYVWYKIILDICDDYSIPHPEVQEHLIAFRFRHKYLQSVGIDIRKLSFPTPAESMIYQVMPPSAPRKLIPHHVFDYDAIWHRAWHRWRRDEAAAGAFPGVLHPLLQADEADMAANPHELE</sequence>
<organism evidence="7">
    <name type="scientific">Nanning Parti tick virus 1</name>
    <dbReference type="NCBI Taxonomy" id="2972266"/>
    <lineage>
        <taxon>Viruses</taxon>
        <taxon>Riboviria</taxon>
        <taxon>Orthornavirae</taxon>
        <taxon>Pisuviricota</taxon>
        <taxon>Duplopiviricetes</taxon>
        <taxon>Durnavirales</taxon>
        <taxon>Partitiviridae</taxon>
    </lineage>
</organism>
<keyword evidence="5" id="KW-0693">Viral RNA replication</keyword>
<proteinExistence type="predicted"/>
<dbReference type="InterPro" id="IPR001205">
    <property type="entry name" value="RNA-dir_pol_C"/>
</dbReference>
<keyword evidence="1 7" id="KW-0696">RNA-directed RNA polymerase</keyword>
<reference evidence="7" key="1">
    <citation type="submission" date="2022-05" db="EMBL/GenBank/DDBJ databases">
        <authorList>
            <person name="Cao W."/>
            <person name="Jia N."/>
            <person name="Lam T.T.-Y."/>
            <person name="Ni X."/>
            <person name="Liu J."/>
        </authorList>
    </citation>
    <scope>NUCLEOTIDE SEQUENCE</scope>
    <source>
        <strain evidence="7">TIGMIC 1</strain>
    </source>
</reference>
<evidence type="ECO:0000256" key="3">
    <source>
        <dbReference type="ARBA" id="ARBA00022695"/>
    </source>
</evidence>
<dbReference type="EMBL" id="ON746464">
    <property type="protein sequence ID" value="UYL95489.1"/>
    <property type="molecule type" value="Genomic_RNA"/>
</dbReference>
<evidence type="ECO:0000256" key="4">
    <source>
        <dbReference type="ARBA" id="ARBA00022741"/>
    </source>
</evidence>
<dbReference type="GO" id="GO:0000166">
    <property type="term" value="F:nucleotide binding"/>
    <property type="evidence" value="ECO:0007669"/>
    <property type="project" value="UniProtKB-KW"/>
</dbReference>
<dbReference type="Pfam" id="PF00680">
    <property type="entry name" value="RdRP_1"/>
    <property type="match status" value="1"/>
</dbReference>
<accession>A0A9E7V264</accession>
<evidence type="ECO:0000313" key="7">
    <source>
        <dbReference type="EMBL" id="UYL95489.1"/>
    </source>
</evidence>
<keyword evidence="4" id="KW-0547">Nucleotide-binding</keyword>
<dbReference type="GO" id="GO:0003968">
    <property type="term" value="F:RNA-directed RNA polymerase activity"/>
    <property type="evidence" value="ECO:0007669"/>
    <property type="project" value="UniProtKB-KW"/>
</dbReference>
<feature type="domain" description="RdRp catalytic" evidence="6">
    <location>
        <begin position="231"/>
        <end position="364"/>
    </location>
</feature>
<dbReference type="GO" id="GO:0006351">
    <property type="term" value="P:DNA-templated transcription"/>
    <property type="evidence" value="ECO:0007669"/>
    <property type="project" value="InterPro"/>
</dbReference>
<name>A0A9E7V264_9VIRU</name>
<evidence type="ECO:0000256" key="1">
    <source>
        <dbReference type="ARBA" id="ARBA00022484"/>
    </source>
</evidence>
<evidence type="ECO:0000259" key="6">
    <source>
        <dbReference type="PROSITE" id="PS50507"/>
    </source>
</evidence>
<evidence type="ECO:0000256" key="2">
    <source>
        <dbReference type="ARBA" id="ARBA00022679"/>
    </source>
</evidence>
<dbReference type="InterPro" id="IPR007094">
    <property type="entry name" value="RNA-dir_pol_PSvirus"/>
</dbReference>
<keyword evidence="3" id="KW-0548">Nucleotidyltransferase</keyword>
<dbReference type="InterPro" id="IPR043128">
    <property type="entry name" value="Rev_trsase/Diguanyl_cyclase"/>
</dbReference>
<dbReference type="InterPro" id="IPR043502">
    <property type="entry name" value="DNA/RNA_pol_sf"/>
</dbReference>
<dbReference type="SUPFAM" id="SSF56672">
    <property type="entry name" value="DNA/RNA polymerases"/>
    <property type="match status" value="1"/>
</dbReference>
<dbReference type="GO" id="GO:0039694">
    <property type="term" value="P:viral RNA genome replication"/>
    <property type="evidence" value="ECO:0007669"/>
    <property type="project" value="InterPro"/>
</dbReference>
<dbReference type="Gene3D" id="3.30.70.270">
    <property type="match status" value="1"/>
</dbReference>
<dbReference type="GO" id="GO:0003723">
    <property type="term" value="F:RNA binding"/>
    <property type="evidence" value="ECO:0007669"/>
    <property type="project" value="InterPro"/>
</dbReference>
<evidence type="ECO:0000256" key="5">
    <source>
        <dbReference type="ARBA" id="ARBA00022953"/>
    </source>
</evidence>